<dbReference type="PRINTS" id="PR00503">
    <property type="entry name" value="BROMODOMAIN"/>
</dbReference>
<evidence type="ECO:0000256" key="6">
    <source>
        <dbReference type="ARBA" id="ARBA00023163"/>
    </source>
</evidence>
<gene>
    <name evidence="11" type="ORF">M407DRAFT_17483</name>
</gene>
<evidence type="ECO:0000256" key="5">
    <source>
        <dbReference type="ARBA" id="ARBA00023117"/>
    </source>
</evidence>
<dbReference type="CDD" id="cd04369">
    <property type="entry name" value="Bromodomain"/>
    <property type="match status" value="1"/>
</dbReference>
<dbReference type="InterPro" id="IPR001487">
    <property type="entry name" value="Bromodomain"/>
</dbReference>
<feature type="domain" description="Bromo" evidence="10">
    <location>
        <begin position="24"/>
        <end position="94"/>
    </location>
</feature>
<feature type="region of interest" description="Disordered" evidence="9">
    <location>
        <begin position="106"/>
        <end position="162"/>
    </location>
</feature>
<keyword evidence="6" id="KW-0804">Transcription</keyword>
<dbReference type="GO" id="GO:0003682">
    <property type="term" value="F:chromatin binding"/>
    <property type="evidence" value="ECO:0007669"/>
    <property type="project" value="TreeGrafter"/>
</dbReference>
<dbReference type="GO" id="GO:0006368">
    <property type="term" value="P:transcription elongation by RNA polymerase II"/>
    <property type="evidence" value="ECO:0007669"/>
    <property type="project" value="TreeGrafter"/>
</dbReference>
<dbReference type="SUPFAM" id="SSF47370">
    <property type="entry name" value="Bromodomain"/>
    <property type="match status" value="2"/>
</dbReference>
<dbReference type="PANTHER" id="PTHR16062">
    <property type="entry name" value="SWI/SNF-RELATED"/>
    <property type="match status" value="1"/>
</dbReference>
<dbReference type="Proteomes" id="UP000054248">
    <property type="component" value="Unassembled WGS sequence"/>
</dbReference>
<evidence type="ECO:0000256" key="1">
    <source>
        <dbReference type="ARBA" id="ARBA00004123"/>
    </source>
</evidence>
<evidence type="ECO:0000313" key="12">
    <source>
        <dbReference type="Proteomes" id="UP000054248"/>
    </source>
</evidence>
<evidence type="ECO:0000256" key="8">
    <source>
        <dbReference type="PROSITE-ProRule" id="PRU00035"/>
    </source>
</evidence>
<keyword evidence="3" id="KW-0156">Chromatin regulator</keyword>
<dbReference type="GO" id="GO:0016586">
    <property type="term" value="C:RSC-type complex"/>
    <property type="evidence" value="ECO:0007669"/>
    <property type="project" value="InterPro"/>
</dbReference>
<keyword evidence="2" id="KW-0677">Repeat</keyword>
<dbReference type="Gene3D" id="1.20.920.10">
    <property type="entry name" value="Bromodomain-like"/>
    <property type="match status" value="2"/>
</dbReference>
<protein>
    <recommendedName>
        <fullName evidence="10">Bromo domain-containing protein</fullName>
    </recommendedName>
</protein>
<evidence type="ECO:0000256" key="9">
    <source>
        <dbReference type="SAM" id="MobiDB-lite"/>
    </source>
</evidence>
<evidence type="ECO:0000259" key="10">
    <source>
        <dbReference type="PROSITE" id="PS50014"/>
    </source>
</evidence>
<dbReference type="InterPro" id="IPR037382">
    <property type="entry name" value="Rsc/polybromo"/>
</dbReference>
<dbReference type="STRING" id="1051891.A0A0C3LHT2"/>
<evidence type="ECO:0000313" key="11">
    <source>
        <dbReference type="EMBL" id="KIO33533.1"/>
    </source>
</evidence>
<proteinExistence type="predicted"/>
<keyword evidence="5 8" id="KW-0103">Bromodomain</keyword>
<comment type="subcellular location">
    <subcellularLocation>
        <location evidence="1">Nucleus</location>
    </subcellularLocation>
</comment>
<accession>A0A0C3LHT2</accession>
<dbReference type="SMART" id="SM00297">
    <property type="entry name" value="BROMO"/>
    <property type="match status" value="1"/>
</dbReference>
<evidence type="ECO:0000256" key="7">
    <source>
        <dbReference type="ARBA" id="ARBA00023242"/>
    </source>
</evidence>
<keyword evidence="7" id="KW-0539">Nucleus</keyword>
<evidence type="ECO:0000256" key="2">
    <source>
        <dbReference type="ARBA" id="ARBA00022737"/>
    </source>
</evidence>
<dbReference type="InterPro" id="IPR036427">
    <property type="entry name" value="Bromodomain-like_sf"/>
</dbReference>
<reference evidence="11 12" key="1">
    <citation type="submission" date="2014-04" db="EMBL/GenBank/DDBJ databases">
        <authorList>
            <consortium name="DOE Joint Genome Institute"/>
            <person name="Kuo A."/>
            <person name="Girlanda M."/>
            <person name="Perotto S."/>
            <person name="Kohler A."/>
            <person name="Nagy L.G."/>
            <person name="Floudas D."/>
            <person name="Copeland A."/>
            <person name="Barry K.W."/>
            <person name="Cichocki N."/>
            <person name="Veneault-Fourrey C."/>
            <person name="LaButti K."/>
            <person name="Lindquist E.A."/>
            <person name="Lipzen A."/>
            <person name="Lundell T."/>
            <person name="Morin E."/>
            <person name="Murat C."/>
            <person name="Sun H."/>
            <person name="Tunlid A."/>
            <person name="Henrissat B."/>
            <person name="Grigoriev I.V."/>
            <person name="Hibbett D.S."/>
            <person name="Martin F."/>
            <person name="Nordberg H.P."/>
            <person name="Cantor M.N."/>
            <person name="Hua S.X."/>
        </authorList>
    </citation>
    <scope>NUCLEOTIDE SEQUENCE [LARGE SCALE GENOMIC DNA]</scope>
    <source>
        <strain evidence="11 12">MUT 4182</strain>
    </source>
</reference>
<evidence type="ECO:0000256" key="4">
    <source>
        <dbReference type="ARBA" id="ARBA00023015"/>
    </source>
</evidence>
<keyword evidence="4" id="KW-0805">Transcription regulation</keyword>
<dbReference type="EMBL" id="KN822947">
    <property type="protein sequence ID" value="KIO33533.1"/>
    <property type="molecule type" value="Genomic_DNA"/>
</dbReference>
<name>A0A0C3LHT2_9AGAM</name>
<dbReference type="PANTHER" id="PTHR16062:SF19">
    <property type="entry name" value="PROTEIN POLYBROMO-1"/>
    <property type="match status" value="1"/>
</dbReference>
<dbReference type="AlphaFoldDB" id="A0A0C3LHT2"/>
<evidence type="ECO:0000256" key="3">
    <source>
        <dbReference type="ARBA" id="ARBA00022853"/>
    </source>
</evidence>
<sequence>MLTDAQKAAILRVYDGLWDVKNSRGKPIAEPFAFLPDKSAWKDYYRVIPHPRSLNGVKENLDNGTYQTTQAVFDDLSLVFANALHFNEDGSVIHNDARTLKNTLEATWPAEPELNPPRPATPMRPVAATPSAAPYDDLDASPVGGATGETNWESMKPRDKAGDEIVRKTESALPRWKGPSLEGWMNLEGQAARDPYKVYNDIINRLKTVKDKGADTLASDAFTRISEAAVLSELSFTTPMSLALIENRVALRGYPAPKDFDMDMARLFEKGRRWFEEGSKDYGRILILQRLYQGLTSSTAAAAALARNSNQNFASIPAGPGTRIGLLRMRLPLRA</sequence>
<reference evidence="12" key="2">
    <citation type="submission" date="2015-01" db="EMBL/GenBank/DDBJ databases">
        <title>Evolutionary Origins and Diversification of the Mycorrhizal Mutualists.</title>
        <authorList>
            <consortium name="DOE Joint Genome Institute"/>
            <consortium name="Mycorrhizal Genomics Consortium"/>
            <person name="Kohler A."/>
            <person name="Kuo A."/>
            <person name="Nagy L.G."/>
            <person name="Floudas D."/>
            <person name="Copeland A."/>
            <person name="Barry K.W."/>
            <person name="Cichocki N."/>
            <person name="Veneault-Fourrey C."/>
            <person name="LaButti K."/>
            <person name="Lindquist E.A."/>
            <person name="Lipzen A."/>
            <person name="Lundell T."/>
            <person name="Morin E."/>
            <person name="Murat C."/>
            <person name="Riley R."/>
            <person name="Ohm R."/>
            <person name="Sun H."/>
            <person name="Tunlid A."/>
            <person name="Henrissat B."/>
            <person name="Grigoriev I.V."/>
            <person name="Hibbett D.S."/>
            <person name="Martin F."/>
        </authorList>
    </citation>
    <scope>NUCLEOTIDE SEQUENCE [LARGE SCALE GENOMIC DNA]</scope>
    <source>
        <strain evidence="12">MUT 4182</strain>
    </source>
</reference>
<organism evidence="11 12">
    <name type="scientific">Tulasnella calospora MUT 4182</name>
    <dbReference type="NCBI Taxonomy" id="1051891"/>
    <lineage>
        <taxon>Eukaryota</taxon>
        <taxon>Fungi</taxon>
        <taxon>Dikarya</taxon>
        <taxon>Basidiomycota</taxon>
        <taxon>Agaricomycotina</taxon>
        <taxon>Agaricomycetes</taxon>
        <taxon>Cantharellales</taxon>
        <taxon>Tulasnellaceae</taxon>
        <taxon>Tulasnella</taxon>
    </lineage>
</organism>
<dbReference type="Pfam" id="PF00439">
    <property type="entry name" value="Bromodomain"/>
    <property type="match status" value="1"/>
</dbReference>
<dbReference type="OrthoDB" id="1742084at2759"/>
<dbReference type="HOGENOM" id="CLU_829477_0_0_1"/>
<keyword evidence="12" id="KW-1185">Reference proteome</keyword>
<dbReference type="PROSITE" id="PS50014">
    <property type="entry name" value="BROMODOMAIN_2"/>
    <property type="match status" value="1"/>
</dbReference>
<dbReference type="GO" id="GO:0006338">
    <property type="term" value="P:chromatin remodeling"/>
    <property type="evidence" value="ECO:0007669"/>
    <property type="project" value="InterPro"/>
</dbReference>